<dbReference type="PANTHER" id="PTHR23155">
    <property type="entry name" value="DISEASE RESISTANCE PROTEIN RP"/>
    <property type="match status" value="1"/>
</dbReference>
<dbReference type="SUPFAM" id="SSF52058">
    <property type="entry name" value="L domain-like"/>
    <property type="match status" value="1"/>
</dbReference>
<accession>M8BKS1</accession>
<dbReference type="FunFam" id="1.10.10.10:FF:000322">
    <property type="entry name" value="Probable disease resistance protein At1g63360"/>
    <property type="match status" value="1"/>
</dbReference>
<dbReference type="AlphaFoldDB" id="M8BKS1"/>
<evidence type="ECO:0000256" key="5">
    <source>
        <dbReference type="ARBA" id="ARBA00022821"/>
    </source>
</evidence>
<sequence length="1275" mass="142744">MGSLKRKLDELLATRHWALRGAVTDEIEQLAADLRTLHDLLAKLSNAQDPPVAARYWMKDVRELSYDMADCADHFIRAKIHRAARRKIIARLKISRLPQRWRWKWRPWIADKVSEFRSRAQEATRRYWRYKFDDCASDPGNSGVGSLEIPAVSPDLGDLVGMQGPMDELHRRLTSGGEQLKVVPIVGEGGIGKTTLAQKLWSKLRGQFECRAFVRTAQKPDMRGIIRSILSQVRRLQPPDPGEMYHLIRDLREYLRNKRYFIIIDDLWAISVWDVLSRAFPEGNCCSRIVTTTETMEVALACCGFCPEHVFKMESLGEDDSEKLLLQRIPLVSGNQQFDNVLPQIKRNCGGLPLAIIIAASLLAIQPEKLEQLGCMQNSVGVNHNIEGFMRQILNISFDSLPHYLKTCMLYLSTYSEGCLFLKSDLVKQWVAEGFICAEEGDDMEEVAGSYFDKLVSAGLIQAMDINCNYEVLSYSVHHMVLDLITYKSIEENFITVVDYSQTAIPVIDKVRRLSLHFGSATYATTPASIGLSQVRSLFFSGMFNCVPSFMVFKLLRVLVLHFWGDIGNTSFSLEGICELFWLRYLQVTCNVIIKLPDQIEPMKHLETLEINAEVCAVPPDIVRLSNLLHLRLGSGKNLPDGVGCMRSLRTLMYFDLGSSSEDNLWELGELTNLWVLHLTYSSSLSCEHLKKKLTALGTSLGKLGNLKSFTLASGAAGTAVLFDGSGSMYSTPVFLERLELLPPICVFSRFPKWIGQLHKLRVLKIAVRELLMNDIDSLTGLHSLTVLSLCVQTAPERRIVFNDGAFPVLKYFKFRCGVLYMSFMSGALCNLWRLKLHFNTHIGEKYDNMLAGVEHLLNLRDIAAQIGVTAESDKKVIESPFKDAISNHPRCPNFHVKWVDPIEEEHHQRQERGLSGEKHGVLEKAEARNKYADDWLSQNSDLPSSVASCRLKSAIFEPVIAELKTSQETEVSVSEVPQATEVSESKVSLATLVAESKVSQATEIEESEASPATKVAESKVSEATKVSESEVSPATLVVESKVSQATEIEESEASPATEVAESEVPQATYARRRSLVPKFGDWEDSEDVPYTPVVVGARKNKKTGIYSNPNEPGHHTEPPRRSPLNPNEPVAQRHTNPQWDQGGNGSTSRSPYRSVAGSASPMHMAAGMLASERRALSVVHGPSRMNQSNPGYNRDDEVAVLPFGEWDEANVASGEKYTGIFNRVRDDKLSPGSSARQQPSGYRREEKKARQRFLISFLDPEESERSKNITSPRA</sequence>
<keyword evidence="2" id="KW-0433">Leucine-rich repeat</keyword>
<dbReference type="InterPro" id="IPR058922">
    <property type="entry name" value="WHD_DRP"/>
</dbReference>
<feature type="domain" description="Disease resistance N-terminal" evidence="10">
    <location>
        <begin position="1"/>
        <end position="84"/>
    </location>
</feature>
<organism evidence="13">
    <name type="scientific">Aegilops tauschii</name>
    <name type="common">Tausch's goatgrass</name>
    <name type="synonym">Aegilops squarrosa</name>
    <dbReference type="NCBI Taxonomy" id="37682"/>
    <lineage>
        <taxon>Eukaryota</taxon>
        <taxon>Viridiplantae</taxon>
        <taxon>Streptophyta</taxon>
        <taxon>Embryophyta</taxon>
        <taxon>Tracheophyta</taxon>
        <taxon>Spermatophyta</taxon>
        <taxon>Magnoliopsida</taxon>
        <taxon>Liliopsida</taxon>
        <taxon>Poales</taxon>
        <taxon>Poaceae</taxon>
        <taxon>BOP clade</taxon>
        <taxon>Pooideae</taxon>
        <taxon>Triticodae</taxon>
        <taxon>Triticeae</taxon>
        <taxon>Triticinae</taxon>
        <taxon>Aegilops</taxon>
    </lineage>
</organism>
<dbReference type="InterPro" id="IPR044974">
    <property type="entry name" value="Disease_R_plants"/>
</dbReference>
<evidence type="ECO:0000259" key="10">
    <source>
        <dbReference type="Pfam" id="PF18052"/>
    </source>
</evidence>
<dbReference type="GO" id="GO:0043531">
    <property type="term" value="F:ADP binding"/>
    <property type="evidence" value="ECO:0007669"/>
    <property type="project" value="InterPro"/>
</dbReference>
<dbReference type="Pfam" id="PF23598">
    <property type="entry name" value="LRR_14"/>
    <property type="match status" value="1"/>
</dbReference>
<dbReference type="InterPro" id="IPR008700">
    <property type="entry name" value="TypeIII_avirulence_cleave"/>
</dbReference>
<feature type="domain" description="NB-ARC" evidence="8">
    <location>
        <begin position="164"/>
        <end position="325"/>
    </location>
</feature>
<dbReference type="Pfam" id="PF05627">
    <property type="entry name" value="AvrRpt-cleavage"/>
    <property type="match status" value="1"/>
</dbReference>
<name>M8BKS1_AEGTA</name>
<evidence type="ECO:0000256" key="1">
    <source>
        <dbReference type="ARBA" id="ARBA00008894"/>
    </source>
</evidence>
<dbReference type="GO" id="GO:0042742">
    <property type="term" value="P:defense response to bacterium"/>
    <property type="evidence" value="ECO:0007669"/>
    <property type="project" value="UniProtKB-ARBA"/>
</dbReference>
<dbReference type="Gene3D" id="1.20.5.4130">
    <property type="match status" value="1"/>
</dbReference>
<dbReference type="GO" id="GO:0002758">
    <property type="term" value="P:innate immune response-activating signaling pathway"/>
    <property type="evidence" value="ECO:0007669"/>
    <property type="project" value="UniProtKB-ARBA"/>
</dbReference>
<dbReference type="Pfam" id="PF23559">
    <property type="entry name" value="WHD_DRP"/>
    <property type="match status" value="1"/>
</dbReference>
<evidence type="ECO:0000256" key="2">
    <source>
        <dbReference type="ARBA" id="ARBA00022614"/>
    </source>
</evidence>
<feature type="domain" description="Disease resistance protein winged helix" evidence="11">
    <location>
        <begin position="416"/>
        <end position="485"/>
    </location>
</feature>
<evidence type="ECO:0000313" key="13">
    <source>
        <dbReference type="EnsemblPlants" id="EMT25585"/>
    </source>
</evidence>
<dbReference type="Pfam" id="PF00931">
    <property type="entry name" value="NB-ARC"/>
    <property type="match status" value="1"/>
</dbReference>
<feature type="compositionally biased region" description="Polar residues" evidence="7">
    <location>
        <begin position="1232"/>
        <end position="1241"/>
    </location>
</feature>
<dbReference type="Gene3D" id="3.40.50.300">
    <property type="entry name" value="P-loop containing nucleotide triphosphate hydrolases"/>
    <property type="match status" value="1"/>
</dbReference>
<dbReference type="InterPro" id="IPR055414">
    <property type="entry name" value="LRR_R13L4/SHOC2-like"/>
</dbReference>
<dbReference type="SUPFAM" id="SSF52540">
    <property type="entry name" value="P-loop containing nucleoside triphosphate hydrolases"/>
    <property type="match status" value="1"/>
</dbReference>
<dbReference type="PANTHER" id="PTHR23155:SF1094">
    <property type="entry name" value="OS11G0686400 PROTEIN"/>
    <property type="match status" value="1"/>
</dbReference>
<dbReference type="InterPro" id="IPR036388">
    <property type="entry name" value="WH-like_DNA-bd_sf"/>
</dbReference>
<feature type="region of interest" description="Disordered" evidence="7">
    <location>
        <begin position="1094"/>
        <end position="1159"/>
    </location>
</feature>
<dbReference type="Gene3D" id="3.80.10.10">
    <property type="entry name" value="Ribonuclease Inhibitor"/>
    <property type="match status" value="1"/>
</dbReference>
<dbReference type="InterPro" id="IPR002182">
    <property type="entry name" value="NB-ARC"/>
</dbReference>
<evidence type="ECO:0000259" key="11">
    <source>
        <dbReference type="Pfam" id="PF23559"/>
    </source>
</evidence>
<evidence type="ECO:0000256" key="7">
    <source>
        <dbReference type="SAM" id="MobiDB-lite"/>
    </source>
</evidence>
<evidence type="ECO:0000256" key="6">
    <source>
        <dbReference type="ARBA" id="ARBA00023054"/>
    </source>
</evidence>
<feature type="compositionally biased region" description="Polar residues" evidence="7">
    <location>
        <begin position="1134"/>
        <end position="1152"/>
    </location>
</feature>
<feature type="domain" description="RIN4 pathogenic type III effector avirulence factor Avr cleavage site" evidence="9">
    <location>
        <begin position="1203"/>
        <end position="1229"/>
    </location>
</feature>
<keyword evidence="6" id="KW-0175">Coiled coil</keyword>
<keyword evidence="3" id="KW-0677">Repeat</keyword>
<dbReference type="Gene3D" id="1.10.10.10">
    <property type="entry name" value="Winged helix-like DNA-binding domain superfamily/Winged helix DNA-binding domain"/>
    <property type="match status" value="1"/>
</dbReference>
<keyword evidence="5" id="KW-0611">Plant defense</keyword>
<keyword evidence="4" id="KW-0547">Nucleotide-binding</keyword>
<evidence type="ECO:0000256" key="3">
    <source>
        <dbReference type="ARBA" id="ARBA00022737"/>
    </source>
</evidence>
<proteinExistence type="inferred from homology"/>
<feature type="region of interest" description="Disordered" evidence="7">
    <location>
        <begin position="1226"/>
        <end position="1275"/>
    </location>
</feature>
<reference evidence="13" key="1">
    <citation type="submission" date="2015-06" db="UniProtKB">
        <authorList>
            <consortium name="EnsemblPlants"/>
        </authorList>
    </citation>
    <scope>IDENTIFICATION</scope>
</reference>
<evidence type="ECO:0000259" key="12">
    <source>
        <dbReference type="Pfam" id="PF23598"/>
    </source>
</evidence>
<evidence type="ECO:0000256" key="4">
    <source>
        <dbReference type="ARBA" id="ARBA00022741"/>
    </source>
</evidence>
<dbReference type="GO" id="GO:0009626">
    <property type="term" value="P:plant-type hypersensitive response"/>
    <property type="evidence" value="ECO:0007669"/>
    <property type="project" value="UniProtKB-ARBA"/>
</dbReference>
<feature type="domain" description="Disease resistance R13L4/SHOC-2-like LRR" evidence="12">
    <location>
        <begin position="534"/>
        <end position="894"/>
    </location>
</feature>
<protein>
    <submittedName>
        <fullName evidence="13">Disease resistance protein RPM1</fullName>
    </submittedName>
</protein>
<dbReference type="EnsemblPlants" id="EMT25585">
    <property type="protein sequence ID" value="EMT25585"/>
    <property type="gene ID" value="F775_17950"/>
</dbReference>
<evidence type="ECO:0000259" key="9">
    <source>
        <dbReference type="Pfam" id="PF05627"/>
    </source>
</evidence>
<dbReference type="InterPro" id="IPR041118">
    <property type="entry name" value="Rx_N"/>
</dbReference>
<dbReference type="InterPro" id="IPR032675">
    <property type="entry name" value="LRR_dom_sf"/>
</dbReference>
<feature type="region of interest" description="Disordered" evidence="7">
    <location>
        <begin position="1043"/>
        <end position="1066"/>
    </location>
</feature>
<dbReference type="PRINTS" id="PR00364">
    <property type="entry name" value="DISEASERSIST"/>
</dbReference>
<comment type="similarity">
    <text evidence="1">Belongs to the disease resistance NB-LRR family.</text>
</comment>
<evidence type="ECO:0000259" key="8">
    <source>
        <dbReference type="Pfam" id="PF00931"/>
    </source>
</evidence>
<feature type="region of interest" description="Disordered" evidence="7">
    <location>
        <begin position="1004"/>
        <end position="1023"/>
    </location>
</feature>
<dbReference type="InterPro" id="IPR027417">
    <property type="entry name" value="P-loop_NTPase"/>
</dbReference>
<dbReference type="Pfam" id="PF18052">
    <property type="entry name" value="Rx_N"/>
    <property type="match status" value="1"/>
</dbReference>